<protein>
    <submittedName>
        <fullName evidence="1">Uncharacterized protein</fullName>
    </submittedName>
</protein>
<reference evidence="1" key="1">
    <citation type="submission" date="2014-09" db="EMBL/GenBank/DDBJ databases">
        <authorList>
            <person name="Magalhaes I.L.F."/>
            <person name="Oliveira U."/>
            <person name="Santos F.R."/>
            <person name="Vidigal T.H.D.A."/>
            <person name="Brescovit A.D."/>
            <person name="Santos A.J."/>
        </authorList>
    </citation>
    <scope>NUCLEOTIDE SEQUENCE</scope>
    <source>
        <tissue evidence="1">Shoot tissue taken approximately 20 cm above the soil surface</tissue>
    </source>
</reference>
<name>A0A0A9DD11_ARUDO</name>
<proteinExistence type="predicted"/>
<sequence>MWKALVDPTLLHTRNKHKSAKIYLNSSDRLRWQVQMCTVMHGLDDDQSSELCELVMDGSME</sequence>
<dbReference type="AlphaFoldDB" id="A0A0A9DD11"/>
<dbReference type="EMBL" id="GBRH01212204">
    <property type="protein sequence ID" value="JAD85691.1"/>
    <property type="molecule type" value="Transcribed_RNA"/>
</dbReference>
<evidence type="ECO:0000313" key="1">
    <source>
        <dbReference type="EMBL" id="JAD83540.1"/>
    </source>
</evidence>
<accession>A0A0A9DD11</accession>
<organism evidence="1">
    <name type="scientific">Arundo donax</name>
    <name type="common">Giant reed</name>
    <name type="synonym">Donax arundinaceus</name>
    <dbReference type="NCBI Taxonomy" id="35708"/>
    <lineage>
        <taxon>Eukaryota</taxon>
        <taxon>Viridiplantae</taxon>
        <taxon>Streptophyta</taxon>
        <taxon>Embryophyta</taxon>
        <taxon>Tracheophyta</taxon>
        <taxon>Spermatophyta</taxon>
        <taxon>Magnoliopsida</taxon>
        <taxon>Liliopsida</taxon>
        <taxon>Poales</taxon>
        <taxon>Poaceae</taxon>
        <taxon>PACMAD clade</taxon>
        <taxon>Arundinoideae</taxon>
        <taxon>Arundineae</taxon>
        <taxon>Arundo</taxon>
    </lineage>
</organism>
<dbReference type="EMBL" id="GBRH01214355">
    <property type="protein sequence ID" value="JAD83540.1"/>
    <property type="molecule type" value="Transcribed_RNA"/>
</dbReference>
<reference evidence="1" key="2">
    <citation type="journal article" date="2015" name="Data Brief">
        <title>Shoot transcriptome of the giant reed, Arundo donax.</title>
        <authorList>
            <person name="Barrero R.A."/>
            <person name="Guerrero F.D."/>
            <person name="Moolhuijzen P."/>
            <person name="Goolsby J.A."/>
            <person name="Tidwell J."/>
            <person name="Bellgard S.E."/>
            <person name="Bellgard M.I."/>
        </authorList>
    </citation>
    <scope>NUCLEOTIDE SEQUENCE</scope>
    <source>
        <tissue evidence="1">Shoot tissue taken approximately 20 cm above the soil surface</tissue>
    </source>
</reference>